<evidence type="ECO:0000259" key="1">
    <source>
        <dbReference type="SMART" id="SM00421"/>
    </source>
</evidence>
<dbReference type="InterPro" id="IPR036388">
    <property type="entry name" value="WH-like_DNA-bd_sf"/>
</dbReference>
<gene>
    <name evidence="2" type="ORF">GR212_25120</name>
</gene>
<comment type="caution">
    <text evidence="2">The sequence shown here is derived from an EMBL/GenBank/DDBJ whole genome shotgun (WGS) entry which is preliminary data.</text>
</comment>
<evidence type="ECO:0000313" key="3">
    <source>
        <dbReference type="Proteomes" id="UP000483035"/>
    </source>
</evidence>
<dbReference type="RefSeq" id="WP_163990650.1">
    <property type="nucleotide sequence ID" value="NZ_WUEY01000014.1"/>
</dbReference>
<proteinExistence type="predicted"/>
<organism evidence="2 3">
    <name type="scientific">Rhizobium lusitanum</name>
    <dbReference type="NCBI Taxonomy" id="293958"/>
    <lineage>
        <taxon>Bacteria</taxon>
        <taxon>Pseudomonadati</taxon>
        <taxon>Pseudomonadota</taxon>
        <taxon>Alphaproteobacteria</taxon>
        <taxon>Hyphomicrobiales</taxon>
        <taxon>Rhizobiaceae</taxon>
        <taxon>Rhizobium/Agrobacterium group</taxon>
        <taxon>Rhizobium</taxon>
    </lineage>
</organism>
<dbReference type="EMBL" id="WUEY01000014">
    <property type="protein sequence ID" value="NEI72847.1"/>
    <property type="molecule type" value="Genomic_DNA"/>
</dbReference>
<feature type="domain" description="HTH luxR-type" evidence="1">
    <location>
        <begin position="309"/>
        <end position="366"/>
    </location>
</feature>
<dbReference type="InterPro" id="IPR000792">
    <property type="entry name" value="Tscrpt_reg_LuxR_C"/>
</dbReference>
<dbReference type="AlphaFoldDB" id="A0A6L9UFE8"/>
<dbReference type="SUPFAM" id="SSF46894">
    <property type="entry name" value="C-terminal effector domain of the bipartite response regulators"/>
    <property type="match status" value="1"/>
</dbReference>
<dbReference type="Gene3D" id="1.10.10.10">
    <property type="entry name" value="Winged helix-like DNA-binding domain superfamily/Winged helix DNA-binding domain"/>
    <property type="match status" value="1"/>
</dbReference>
<evidence type="ECO:0000313" key="2">
    <source>
        <dbReference type="EMBL" id="NEI72847.1"/>
    </source>
</evidence>
<accession>A0A6L9UFE8</accession>
<dbReference type="SMART" id="SM00421">
    <property type="entry name" value="HTH_LUXR"/>
    <property type="match status" value="1"/>
</dbReference>
<name>A0A6L9UFE8_9HYPH</name>
<dbReference type="InterPro" id="IPR016032">
    <property type="entry name" value="Sig_transdc_resp-reg_C-effctor"/>
</dbReference>
<dbReference type="GO" id="GO:0006355">
    <property type="term" value="P:regulation of DNA-templated transcription"/>
    <property type="evidence" value="ECO:0007669"/>
    <property type="project" value="InterPro"/>
</dbReference>
<dbReference type="GO" id="GO:0003677">
    <property type="term" value="F:DNA binding"/>
    <property type="evidence" value="ECO:0007669"/>
    <property type="project" value="InterPro"/>
</dbReference>
<reference evidence="2 3" key="1">
    <citation type="submission" date="2019-12" db="EMBL/GenBank/DDBJ databases">
        <title>Rhizobium genotypes associated with high levels of biological nitrogen fixation by grain legumes in a temperate-maritime cropping system.</title>
        <authorList>
            <person name="Maluk M."/>
            <person name="Francesc Ferrando Molina F."/>
            <person name="Lopez Del Egido L."/>
            <person name="Lafos M."/>
            <person name="Langarica-Fuentes A."/>
            <person name="Gebre Yohannes G."/>
            <person name="Young M.W."/>
            <person name="Martin P."/>
            <person name="Gantlett R."/>
            <person name="Kenicer G."/>
            <person name="Hawes C."/>
            <person name="Begg G.S."/>
            <person name="Quilliam R.S."/>
            <person name="Squire G.R."/>
            <person name="Poole P.S."/>
            <person name="Young P.W."/>
            <person name="Iannetta P.M."/>
            <person name="James E.K."/>
        </authorList>
    </citation>
    <scope>NUCLEOTIDE SEQUENCE [LARGE SCALE GENOMIC DNA]</scope>
    <source>
        <strain evidence="2 3">JHI1118</strain>
    </source>
</reference>
<sequence length="374" mass="41119">MPTDFDQEMQSYVVQTIYQVINNPEGWSEVLVEIRKMTGATSAFFMGLCSGTERSASVVCKCVDKALLVQPDVIDIVHAMTASLGPGSSLMLDVRRDGLPWQSRLADMFSFEGQLFIAVISKEGYRRFNLGLIFSRDDQTDMKLANQLLLAITPHLQIAVGIHRQMWRDREKAVQLDRLFSLSITPRAIVRSDLRIIDGNRAFERLTEKSGSLLKISEGSLIVGNPTLRKEVDRLLEQAASGQDIAHVAWVKDPAQSLGWLLKADLVGLKSLSTTPFVNLYLDGELKFMLSFYKIGDHNGLTPALVSSVLGLTTAEANLACALAVGRAPAEIAQARGVAKNTVHNQLTSIMARSGFHRQGQLLTLLSTLAFFVG</sequence>
<protein>
    <recommendedName>
        <fullName evidence="1">HTH luxR-type domain-containing protein</fullName>
    </recommendedName>
</protein>
<dbReference type="Proteomes" id="UP000483035">
    <property type="component" value="Unassembled WGS sequence"/>
</dbReference>